<gene>
    <name evidence="2" type="ORF">L596_030292</name>
</gene>
<dbReference type="Proteomes" id="UP000298663">
    <property type="component" value="Unassembled WGS sequence"/>
</dbReference>
<feature type="signal peptide" evidence="1">
    <location>
        <begin position="1"/>
        <end position="22"/>
    </location>
</feature>
<evidence type="ECO:0000256" key="1">
    <source>
        <dbReference type="SAM" id="SignalP"/>
    </source>
</evidence>
<accession>A0A4U5LNZ4</accession>
<reference evidence="2 3" key="1">
    <citation type="journal article" date="2015" name="Genome Biol.">
        <title>Comparative genomics of Steinernema reveals deeply conserved gene regulatory networks.</title>
        <authorList>
            <person name="Dillman A.R."/>
            <person name="Macchietto M."/>
            <person name="Porter C.F."/>
            <person name="Rogers A."/>
            <person name="Williams B."/>
            <person name="Antoshechkin I."/>
            <person name="Lee M.M."/>
            <person name="Goodwin Z."/>
            <person name="Lu X."/>
            <person name="Lewis E.E."/>
            <person name="Goodrich-Blair H."/>
            <person name="Stock S.P."/>
            <person name="Adams B.J."/>
            <person name="Sternberg P.W."/>
            <person name="Mortazavi A."/>
        </authorList>
    </citation>
    <scope>NUCLEOTIDE SEQUENCE [LARGE SCALE GENOMIC DNA]</scope>
    <source>
        <strain evidence="2 3">ALL</strain>
    </source>
</reference>
<evidence type="ECO:0000313" key="2">
    <source>
        <dbReference type="EMBL" id="TKR57613.1"/>
    </source>
</evidence>
<keyword evidence="1" id="KW-0732">Signal</keyword>
<comment type="caution">
    <text evidence="2">The sequence shown here is derived from an EMBL/GenBank/DDBJ whole genome shotgun (WGS) entry which is preliminary data.</text>
</comment>
<evidence type="ECO:0000313" key="3">
    <source>
        <dbReference type="Proteomes" id="UP000298663"/>
    </source>
</evidence>
<dbReference type="EMBL" id="AZBU02000014">
    <property type="protein sequence ID" value="TKR57613.1"/>
    <property type="molecule type" value="Genomic_DNA"/>
</dbReference>
<evidence type="ECO:0008006" key="4">
    <source>
        <dbReference type="Google" id="ProtNLM"/>
    </source>
</evidence>
<feature type="chain" id="PRO_5020832032" description="Secreted protein" evidence="1">
    <location>
        <begin position="23"/>
        <end position="148"/>
    </location>
</feature>
<organism evidence="2 3">
    <name type="scientific">Steinernema carpocapsae</name>
    <name type="common">Entomopathogenic nematode</name>
    <dbReference type="NCBI Taxonomy" id="34508"/>
    <lineage>
        <taxon>Eukaryota</taxon>
        <taxon>Metazoa</taxon>
        <taxon>Ecdysozoa</taxon>
        <taxon>Nematoda</taxon>
        <taxon>Chromadorea</taxon>
        <taxon>Rhabditida</taxon>
        <taxon>Tylenchina</taxon>
        <taxon>Panagrolaimomorpha</taxon>
        <taxon>Strongyloidoidea</taxon>
        <taxon>Steinernematidae</taxon>
        <taxon>Steinernema</taxon>
    </lineage>
</organism>
<proteinExistence type="predicted"/>
<dbReference type="AlphaFoldDB" id="A0A4U5LNZ4"/>
<reference evidence="2 3" key="2">
    <citation type="journal article" date="2019" name="G3 (Bethesda)">
        <title>Hybrid Assembly of the Genome of the Entomopathogenic Nematode Steinernema carpocapsae Identifies the X-Chromosome.</title>
        <authorList>
            <person name="Serra L."/>
            <person name="Macchietto M."/>
            <person name="Macias-Munoz A."/>
            <person name="McGill C.J."/>
            <person name="Rodriguez I.M."/>
            <person name="Rodriguez B."/>
            <person name="Murad R."/>
            <person name="Mortazavi A."/>
        </authorList>
    </citation>
    <scope>NUCLEOTIDE SEQUENCE [LARGE SCALE GENOMIC DNA]</scope>
    <source>
        <strain evidence="2 3">ALL</strain>
    </source>
</reference>
<sequence length="148" mass="17993">MCSRKLFTVLGWLICIDRIVQRLQVLTAVNCRTQIVAFNDIESLFFRLFSRLRLRTGFRVSHIPKIPFWNFFSQDRKKSFGVVRADIVTSRVFWCFWKLFETFGWLTSVHGNVQKFHIRHRFLFQGFLWRHQVRFGALKLFKLELWIF</sequence>
<protein>
    <recommendedName>
        <fullName evidence="4">Secreted protein</fullName>
    </recommendedName>
</protein>
<keyword evidence="3" id="KW-1185">Reference proteome</keyword>
<name>A0A4U5LNZ4_STECR</name>